<dbReference type="InterPro" id="IPR036770">
    <property type="entry name" value="Ankyrin_rpt-contain_sf"/>
</dbReference>
<reference evidence="5 6" key="1">
    <citation type="submission" date="2020-05" db="EMBL/GenBank/DDBJ databases">
        <title>Identification and distribution of gene clusters putatively required for synthesis of sphingolipid metabolism inhibitors in phylogenetically diverse species of the filamentous fungus Fusarium.</title>
        <authorList>
            <person name="Kim H.-S."/>
            <person name="Busman M."/>
            <person name="Brown D.W."/>
            <person name="Divon H."/>
            <person name="Uhlig S."/>
            <person name="Proctor R.H."/>
        </authorList>
    </citation>
    <scope>NUCLEOTIDE SEQUENCE [LARGE SCALE GENOMIC DNA]</scope>
    <source>
        <strain evidence="5 6">NRRL 25196</strain>
    </source>
</reference>
<evidence type="ECO:0000256" key="3">
    <source>
        <dbReference type="PROSITE-ProRule" id="PRU00023"/>
    </source>
</evidence>
<organism evidence="5 6">
    <name type="scientific">Fusarium napiforme</name>
    <dbReference type="NCBI Taxonomy" id="42672"/>
    <lineage>
        <taxon>Eukaryota</taxon>
        <taxon>Fungi</taxon>
        <taxon>Dikarya</taxon>
        <taxon>Ascomycota</taxon>
        <taxon>Pezizomycotina</taxon>
        <taxon>Sordariomycetes</taxon>
        <taxon>Hypocreomycetidae</taxon>
        <taxon>Hypocreales</taxon>
        <taxon>Nectriaceae</taxon>
        <taxon>Fusarium</taxon>
        <taxon>Fusarium fujikuroi species complex</taxon>
    </lineage>
</organism>
<dbReference type="InterPro" id="IPR002110">
    <property type="entry name" value="Ankyrin_rpt"/>
</dbReference>
<dbReference type="PROSITE" id="PS50088">
    <property type="entry name" value="ANK_REPEAT"/>
    <property type="match status" value="5"/>
</dbReference>
<feature type="repeat" description="ANK" evidence="3">
    <location>
        <begin position="248"/>
        <end position="283"/>
    </location>
</feature>
<sequence length="650" mass="73054">MEAPIDRHSEMEAVGTIIPGEWNNIRLRGTGLARLAGGIRSSGLMDLNHAYLTLIPPLHAYARLGELDCVVETLFRQTLQYEKILNWTAAYESYNAMLDLASQFREDSFTFRRTVAIVVEYMRTIRGLPRIPESGGNQFLERESIHDKLLRRLSHSAYQQIQNDLKILYERHQRGSLTSTYNDRQQFEVNCSFTQLHELVAHPDSEIAREIYEIQMMYPRSGGPTESQVAFGEIPEQLQKHVRLHDILGWTPLHYVVALKVYEAREWTESLLSKGADIDATDIRGWTPLHHSIWNRNTEAFVELFKKGANVKVAGVDGTTPLHIAAAKMGAFEVNKLITNPRQRADQFATDNLGRIPIHLAAQEGNKDVIDSFRLSINGKDHQGRTALHLAVFSGHLETLSKIIECGASLDETFQYLGRVNKYTALHWAVGKSKTKTAIKLLESGANVDARYSGLATPIHHACVTNNPEMIDILIEHGADVNARAEYYHTPLCSAASSGYTLCVERLLKVPNIDLSGRQASNDDDPLLRAIKHGYGDIVRMLVEKGAIISQRMVEVAMALNESAEHQSEVEDEEHDEEGVERGVREGQVRDQTEDEKGEEDDEGVQEEEDSDEPGLKAQAIGKYIRAALSLRNAFEEHVHGEWGVSYFQS</sequence>
<keyword evidence="1" id="KW-0677">Repeat</keyword>
<feature type="region of interest" description="Disordered" evidence="4">
    <location>
        <begin position="563"/>
        <end position="618"/>
    </location>
</feature>
<dbReference type="Gene3D" id="1.25.40.20">
    <property type="entry name" value="Ankyrin repeat-containing domain"/>
    <property type="match status" value="2"/>
</dbReference>
<proteinExistence type="predicted"/>
<keyword evidence="2 3" id="KW-0040">ANK repeat</keyword>
<evidence type="ECO:0000313" key="6">
    <source>
        <dbReference type="Proteomes" id="UP000574317"/>
    </source>
</evidence>
<evidence type="ECO:0000313" key="5">
    <source>
        <dbReference type="EMBL" id="KAF5541712.1"/>
    </source>
</evidence>
<feature type="repeat" description="ANK" evidence="3">
    <location>
        <begin position="421"/>
        <end position="453"/>
    </location>
</feature>
<dbReference type="PRINTS" id="PR01415">
    <property type="entry name" value="ANKYRIN"/>
</dbReference>
<evidence type="ECO:0000256" key="4">
    <source>
        <dbReference type="SAM" id="MobiDB-lite"/>
    </source>
</evidence>
<name>A0A8H5IRR9_9HYPO</name>
<dbReference type="Proteomes" id="UP000574317">
    <property type="component" value="Unassembled WGS sequence"/>
</dbReference>
<accession>A0A8H5IRR9</accession>
<feature type="compositionally biased region" description="Acidic residues" evidence="4">
    <location>
        <begin position="570"/>
        <end position="579"/>
    </location>
</feature>
<dbReference type="SUPFAM" id="SSF48403">
    <property type="entry name" value="Ankyrin repeat"/>
    <property type="match status" value="1"/>
</dbReference>
<protein>
    <submittedName>
        <fullName evidence="5">Ankyrin repeat</fullName>
    </submittedName>
</protein>
<dbReference type="Pfam" id="PF12796">
    <property type="entry name" value="Ank_2"/>
    <property type="match status" value="4"/>
</dbReference>
<feature type="repeat" description="ANK" evidence="3">
    <location>
        <begin position="454"/>
        <end position="486"/>
    </location>
</feature>
<evidence type="ECO:0000256" key="1">
    <source>
        <dbReference type="ARBA" id="ARBA00022737"/>
    </source>
</evidence>
<feature type="compositionally biased region" description="Acidic residues" evidence="4">
    <location>
        <begin position="593"/>
        <end position="613"/>
    </location>
</feature>
<keyword evidence="6" id="KW-1185">Reference proteome</keyword>
<comment type="caution">
    <text evidence="5">The sequence shown here is derived from an EMBL/GenBank/DDBJ whole genome shotgun (WGS) entry which is preliminary data.</text>
</comment>
<feature type="repeat" description="ANK" evidence="3">
    <location>
        <begin position="284"/>
        <end position="316"/>
    </location>
</feature>
<evidence type="ECO:0000256" key="2">
    <source>
        <dbReference type="ARBA" id="ARBA00023043"/>
    </source>
</evidence>
<dbReference type="PANTHER" id="PTHR24198">
    <property type="entry name" value="ANKYRIN REPEAT AND PROTEIN KINASE DOMAIN-CONTAINING PROTEIN"/>
    <property type="match status" value="1"/>
</dbReference>
<dbReference type="PANTHER" id="PTHR24198:SF165">
    <property type="entry name" value="ANKYRIN REPEAT-CONTAINING PROTEIN-RELATED"/>
    <property type="match status" value="1"/>
</dbReference>
<dbReference type="SMART" id="SM00248">
    <property type="entry name" value="ANK"/>
    <property type="match status" value="9"/>
</dbReference>
<dbReference type="PROSITE" id="PS50297">
    <property type="entry name" value="ANK_REP_REGION"/>
    <property type="match status" value="4"/>
</dbReference>
<feature type="compositionally biased region" description="Basic and acidic residues" evidence="4">
    <location>
        <begin position="580"/>
        <end position="592"/>
    </location>
</feature>
<dbReference type="AlphaFoldDB" id="A0A8H5IRR9"/>
<gene>
    <name evidence="5" type="ORF">FNAPI_10155</name>
</gene>
<dbReference type="EMBL" id="JAAOAO010000443">
    <property type="protein sequence ID" value="KAF5541712.1"/>
    <property type="molecule type" value="Genomic_DNA"/>
</dbReference>
<feature type="repeat" description="ANK" evidence="3">
    <location>
        <begin position="383"/>
        <end position="415"/>
    </location>
</feature>